<protein>
    <submittedName>
        <fullName evidence="8">Transposase</fullName>
    </submittedName>
</protein>
<evidence type="ECO:0000256" key="5">
    <source>
        <dbReference type="SAM" id="MobiDB-lite"/>
    </source>
</evidence>
<organism evidence="8 9">
    <name type="scientific">Bifidobacterium adolescentis</name>
    <dbReference type="NCBI Taxonomy" id="1680"/>
    <lineage>
        <taxon>Bacteria</taxon>
        <taxon>Bacillati</taxon>
        <taxon>Actinomycetota</taxon>
        <taxon>Actinomycetes</taxon>
        <taxon>Bifidobacteriales</taxon>
        <taxon>Bifidobacteriaceae</taxon>
        <taxon>Bifidobacterium</taxon>
    </lineage>
</organism>
<gene>
    <name evidence="8" type="ORF">NE692_08885</name>
</gene>
<comment type="caution">
    <text evidence="8">The sequence shown here is derived from an EMBL/GenBank/DDBJ whole genome shotgun (WGS) entry which is preliminary data.</text>
</comment>
<reference evidence="8" key="1">
    <citation type="submission" date="2022-06" db="EMBL/GenBank/DDBJ databases">
        <title>Isolation of gut microbiota from human fecal samples.</title>
        <authorList>
            <person name="Pamer E.G."/>
            <person name="Barat B."/>
            <person name="Waligurski E."/>
            <person name="Medina S."/>
            <person name="Paddock L."/>
            <person name="Mostad J."/>
        </authorList>
    </citation>
    <scope>NUCLEOTIDE SEQUENCE</scope>
    <source>
        <strain evidence="8">SL.1.01</strain>
    </source>
</reference>
<accession>A0AAW5JV24</accession>
<evidence type="ECO:0000256" key="3">
    <source>
        <dbReference type="ARBA" id="ARBA00023125"/>
    </source>
</evidence>
<dbReference type="NCBIfam" id="NF040570">
    <property type="entry name" value="guided_TnpB"/>
    <property type="match status" value="1"/>
</dbReference>
<dbReference type="GO" id="GO:0006310">
    <property type="term" value="P:DNA recombination"/>
    <property type="evidence" value="ECO:0007669"/>
    <property type="project" value="UniProtKB-KW"/>
</dbReference>
<comment type="similarity">
    <text evidence="1">In the C-terminal section; belongs to the transposase 35 family.</text>
</comment>
<dbReference type="Pfam" id="PF07282">
    <property type="entry name" value="Cas12f1-like_TNB"/>
    <property type="match status" value="1"/>
</dbReference>
<dbReference type="Proteomes" id="UP001206013">
    <property type="component" value="Unassembled WGS sequence"/>
</dbReference>
<evidence type="ECO:0000313" key="9">
    <source>
        <dbReference type="Proteomes" id="UP001206013"/>
    </source>
</evidence>
<feature type="compositionally biased region" description="Basic residues" evidence="5">
    <location>
        <begin position="323"/>
        <end position="333"/>
    </location>
</feature>
<keyword evidence="2" id="KW-0815">Transposition</keyword>
<proteinExistence type="inferred from homology"/>
<dbReference type="GO" id="GO:0032196">
    <property type="term" value="P:transposition"/>
    <property type="evidence" value="ECO:0007669"/>
    <property type="project" value="UniProtKB-KW"/>
</dbReference>
<feature type="region of interest" description="Disordered" evidence="5">
    <location>
        <begin position="312"/>
        <end position="341"/>
    </location>
</feature>
<keyword evidence="3" id="KW-0238">DNA-binding</keyword>
<dbReference type="InterPro" id="IPR001959">
    <property type="entry name" value="Transposase"/>
</dbReference>
<name>A0AAW5JV24_BIFAD</name>
<dbReference type="Pfam" id="PF01385">
    <property type="entry name" value="OrfB_IS605"/>
    <property type="match status" value="1"/>
</dbReference>
<dbReference type="AlphaFoldDB" id="A0AAW5JV24"/>
<feature type="domain" description="Probable transposase IS891/IS1136/IS1341" evidence="6">
    <location>
        <begin position="193"/>
        <end position="308"/>
    </location>
</feature>
<dbReference type="EMBL" id="JANFYM010000010">
    <property type="protein sequence ID" value="MCQ4793573.1"/>
    <property type="molecule type" value="Genomic_DNA"/>
</dbReference>
<dbReference type="InterPro" id="IPR010095">
    <property type="entry name" value="Cas12f1-like_TNB"/>
</dbReference>
<evidence type="ECO:0000256" key="4">
    <source>
        <dbReference type="ARBA" id="ARBA00023172"/>
    </source>
</evidence>
<feature type="domain" description="Cas12f1-like TNB" evidence="7">
    <location>
        <begin position="346"/>
        <end position="398"/>
    </location>
</feature>
<dbReference type="GO" id="GO:0003677">
    <property type="term" value="F:DNA binding"/>
    <property type="evidence" value="ECO:0007669"/>
    <property type="project" value="UniProtKB-KW"/>
</dbReference>
<dbReference type="RefSeq" id="WP_256134594.1">
    <property type="nucleotide sequence ID" value="NZ_JANFYM010000010.1"/>
</dbReference>
<evidence type="ECO:0000256" key="2">
    <source>
        <dbReference type="ARBA" id="ARBA00022578"/>
    </source>
</evidence>
<keyword evidence="4" id="KW-0233">DNA recombination</keyword>
<evidence type="ECO:0000256" key="1">
    <source>
        <dbReference type="ARBA" id="ARBA00008761"/>
    </source>
</evidence>
<evidence type="ECO:0000313" key="8">
    <source>
        <dbReference type="EMBL" id="MCQ4793573.1"/>
    </source>
</evidence>
<evidence type="ECO:0000259" key="7">
    <source>
        <dbReference type="Pfam" id="PF07282"/>
    </source>
</evidence>
<evidence type="ECO:0000259" key="6">
    <source>
        <dbReference type="Pfam" id="PF01385"/>
    </source>
</evidence>
<sequence length="443" mass="50755">MRRSTRTQDDETWRVAVIPVRLSGADHRRAHEVCHKAALLWNFLLTETRAYWGEHGSDPSDKELRHRLYEKHPDLRDGLHAHTIQGVLDGMNDAVATYRENRRQGNMDAHAPHRAKNYRPLDFTAGYGWRPTNDGKHIALSFGRNHKRILVRIPNVSDPKTNAPVPVERWGAMRLCWDRNKRQWSLHVSVPTGRPPQGDPSNVAAIDEGVINPMAVAIETDDAYEILVVNGRHARAVKHYRNTRIASLQEKLSRCVKGSKRWRKLDAKRRRIEAKTADALRNADHQATRKVSDFLQEHDAGRIVAGDVRGIEQNTRKNETRRVRNRKDQRRRLSQWSRGRQESLLAHKTGMTIEHINESWSSKTCPACQTRNHPNGRGYHCRNCGFTCNRDAVGAINILIRAKNGSYQPMDTNKTVHVKYLRATPIFQPEERREHGVIPGTGA</sequence>